<evidence type="ECO:0000313" key="3">
    <source>
        <dbReference type="EMBL" id="KAF7504439.1"/>
    </source>
</evidence>
<dbReference type="EMBL" id="JAACFV010000138">
    <property type="protein sequence ID" value="KAF7504439.1"/>
    <property type="molecule type" value="Genomic_DNA"/>
</dbReference>
<evidence type="ECO:0000313" key="4">
    <source>
        <dbReference type="Proteomes" id="UP000606974"/>
    </source>
</evidence>
<dbReference type="InterPro" id="IPR009060">
    <property type="entry name" value="UBA-like_sf"/>
</dbReference>
<protein>
    <recommendedName>
        <fullName evidence="2">CUE domain-containing protein</fullName>
    </recommendedName>
</protein>
<evidence type="ECO:0000259" key="2">
    <source>
        <dbReference type="PROSITE" id="PS51140"/>
    </source>
</evidence>
<dbReference type="InterPro" id="IPR003892">
    <property type="entry name" value="CUE"/>
</dbReference>
<feature type="compositionally biased region" description="Acidic residues" evidence="1">
    <location>
        <begin position="616"/>
        <end position="626"/>
    </location>
</feature>
<dbReference type="InterPro" id="IPR052586">
    <property type="entry name" value="ASCC2"/>
</dbReference>
<feature type="compositionally biased region" description="Gly residues" evidence="1">
    <location>
        <begin position="644"/>
        <end position="655"/>
    </location>
</feature>
<dbReference type="PROSITE" id="PS51140">
    <property type="entry name" value="CUE"/>
    <property type="match status" value="1"/>
</dbReference>
<feature type="region of interest" description="Disordered" evidence="1">
    <location>
        <begin position="543"/>
        <end position="563"/>
    </location>
</feature>
<comment type="caution">
    <text evidence="3">The sequence shown here is derived from an EMBL/GenBank/DDBJ whole genome shotgun (WGS) entry which is preliminary data.</text>
</comment>
<reference evidence="3" key="1">
    <citation type="submission" date="2020-02" db="EMBL/GenBank/DDBJ databases">
        <authorList>
            <person name="Palmer J.M."/>
        </authorList>
    </citation>
    <scope>NUCLEOTIDE SEQUENCE</scope>
    <source>
        <strain evidence="3">EPUS1.4</strain>
        <tissue evidence="3">Thallus</tissue>
    </source>
</reference>
<feature type="compositionally biased region" description="Polar residues" evidence="1">
    <location>
        <begin position="596"/>
        <end position="615"/>
    </location>
</feature>
<dbReference type="GO" id="GO:0043130">
    <property type="term" value="F:ubiquitin binding"/>
    <property type="evidence" value="ECO:0007669"/>
    <property type="project" value="InterPro"/>
</dbReference>
<accession>A0A8H7ABG6</accession>
<dbReference type="PANTHER" id="PTHR21494">
    <property type="entry name" value="ACTIVATING SIGNAL COINTEGRATOR 1 COMPLEX SUBUNIT 2 ASC-1 COMPLEX SUBUNIT P100"/>
    <property type="match status" value="1"/>
</dbReference>
<dbReference type="OrthoDB" id="5577209at2759"/>
<dbReference type="CDD" id="cd14364">
    <property type="entry name" value="CUE_ASCC2"/>
    <property type="match status" value="1"/>
</dbReference>
<organism evidence="3 4">
    <name type="scientific">Endocarpon pusillum</name>
    <dbReference type="NCBI Taxonomy" id="364733"/>
    <lineage>
        <taxon>Eukaryota</taxon>
        <taxon>Fungi</taxon>
        <taxon>Dikarya</taxon>
        <taxon>Ascomycota</taxon>
        <taxon>Pezizomycotina</taxon>
        <taxon>Eurotiomycetes</taxon>
        <taxon>Chaetothyriomycetidae</taxon>
        <taxon>Verrucariales</taxon>
        <taxon>Verrucariaceae</taxon>
        <taxon>Endocarpon</taxon>
    </lineage>
</organism>
<dbReference type="AlphaFoldDB" id="A0A8H7ABG6"/>
<gene>
    <name evidence="3" type="ORF">GJ744_002243</name>
</gene>
<dbReference type="PANTHER" id="PTHR21494:SF0">
    <property type="entry name" value="ACTIVATING SIGNAL COINTEGRATOR 1 COMPLEX SUBUNIT 2"/>
    <property type="match status" value="1"/>
</dbReference>
<feature type="domain" description="CUE" evidence="2">
    <location>
        <begin position="352"/>
        <end position="396"/>
    </location>
</feature>
<name>A0A8H7ABG6_9EURO</name>
<dbReference type="Gene3D" id="1.10.8.10">
    <property type="entry name" value="DNA helicase RuvA subunit, C-terminal domain"/>
    <property type="match status" value="1"/>
</dbReference>
<proteinExistence type="predicted"/>
<dbReference type="InterPro" id="IPR041800">
    <property type="entry name" value="ASCC2_CUE"/>
</dbReference>
<dbReference type="SUPFAM" id="SSF46934">
    <property type="entry name" value="UBA-like"/>
    <property type="match status" value="1"/>
</dbReference>
<keyword evidence="4" id="KW-1185">Reference proteome</keyword>
<feature type="region of interest" description="Disordered" evidence="1">
    <location>
        <begin position="590"/>
        <end position="703"/>
    </location>
</feature>
<evidence type="ECO:0000256" key="1">
    <source>
        <dbReference type="SAM" id="MobiDB-lite"/>
    </source>
</evidence>
<dbReference type="Proteomes" id="UP000606974">
    <property type="component" value="Unassembled WGS sequence"/>
</dbReference>
<sequence>MDHVDGIPGLLPPLAPFPAAETRQRLPPEEWQACLDAWIFCGEIRLRLLPEHFHHFKLSHASSGISFLSSYFLSWSPSRESLSDYRPRSAKELKLHRHCLLLLRRLLLETKTPYDCSNEDLFRLFANASAAFRTSALWRDTLQQAWQRQEKQVSSAVAETRSYMIKLMAASGSHTPETLQQLLCQVASLSKCSPQAGKSMMTGYDYVDALTSTYHNFPEKPVATNVGDIRINLTECLFSCLRTLMATPTPATSLLLDTLYGLKENAEAEAKVNPNRPTLLSSTVCLTSFVRQLEFFLTTSSSSRGDSVLRFLRSYKTKMSYLHSLPQAQISRRRKGKGKAKPDHASQQIHVHKAAQISQILELFPDKPISYVVRLLDHFSDDVEAVTAALLEPESLPATLQNHEAFADYADAEPVVHSDLAPRSTPPLAPSRRNFFDDDDFDNLRISPSQVHVGRKERGFEEPLDPSDKAKKKAAILAALAAFDSDDDERDDTYDVADVGGAVDNTVDTDARPAKNRTKEHEETDVNEQTLFNAWRSHPEMFARDSKTRLSKPRQQLKSETGMGDEQIEGWALMLARDDARIQKLENKYAGPASFGGQQKALSKSKWSANQSGTATEEDTDVEGDAADGTIRGESSSRSRSFRGGRGGYGRGRGSTSGPSGDVGTQNARKRKEQGRGRGGANHNRREGRARKMGRGFGTLPPG</sequence>